<dbReference type="GO" id="GO:0031012">
    <property type="term" value="C:extracellular matrix"/>
    <property type="evidence" value="ECO:0007669"/>
    <property type="project" value="TreeGrafter"/>
</dbReference>
<name>A0A9W9ZBT4_9CNID</name>
<dbReference type="Proteomes" id="UP001163046">
    <property type="component" value="Unassembled WGS sequence"/>
</dbReference>
<gene>
    <name evidence="2" type="ORF">OS493_020410</name>
</gene>
<dbReference type="GO" id="GO:0016798">
    <property type="term" value="F:hydrolase activity, acting on glycosyl bonds"/>
    <property type="evidence" value="ECO:0007669"/>
    <property type="project" value="InterPro"/>
</dbReference>
<dbReference type="EMBL" id="MU826362">
    <property type="protein sequence ID" value="KAJ7378812.1"/>
    <property type="molecule type" value="Genomic_DNA"/>
</dbReference>
<dbReference type="GO" id="GO:0005615">
    <property type="term" value="C:extracellular space"/>
    <property type="evidence" value="ECO:0007669"/>
    <property type="project" value="TreeGrafter"/>
</dbReference>
<protein>
    <submittedName>
        <fullName evidence="2">Uncharacterized protein</fullName>
    </submittedName>
</protein>
<dbReference type="SUPFAM" id="SSF51445">
    <property type="entry name" value="(Trans)glycosidases"/>
    <property type="match status" value="1"/>
</dbReference>
<evidence type="ECO:0000313" key="3">
    <source>
        <dbReference type="Proteomes" id="UP001163046"/>
    </source>
</evidence>
<reference evidence="2" key="1">
    <citation type="submission" date="2023-01" db="EMBL/GenBank/DDBJ databases">
        <title>Genome assembly of the deep-sea coral Lophelia pertusa.</title>
        <authorList>
            <person name="Herrera S."/>
            <person name="Cordes E."/>
        </authorList>
    </citation>
    <scope>NUCLEOTIDE SEQUENCE</scope>
    <source>
        <strain evidence="2">USNM1676648</strain>
        <tissue evidence="2">Polyp</tissue>
    </source>
</reference>
<organism evidence="2 3">
    <name type="scientific">Desmophyllum pertusum</name>
    <dbReference type="NCBI Taxonomy" id="174260"/>
    <lineage>
        <taxon>Eukaryota</taxon>
        <taxon>Metazoa</taxon>
        <taxon>Cnidaria</taxon>
        <taxon>Anthozoa</taxon>
        <taxon>Hexacorallia</taxon>
        <taxon>Scleractinia</taxon>
        <taxon>Caryophylliina</taxon>
        <taxon>Caryophylliidae</taxon>
        <taxon>Desmophyllum</taxon>
    </lineage>
</organism>
<dbReference type="AlphaFoldDB" id="A0A9W9ZBT4"/>
<dbReference type="InterPro" id="IPR005199">
    <property type="entry name" value="Glyco_hydro_79"/>
</dbReference>
<comment type="caution">
    <text evidence="2">The sequence shown here is derived from an EMBL/GenBank/DDBJ whole genome shotgun (WGS) entry which is preliminary data.</text>
</comment>
<proteinExistence type="inferred from homology"/>
<dbReference type="InterPro" id="IPR017853">
    <property type="entry name" value="GH"/>
</dbReference>
<dbReference type="GO" id="GO:0016020">
    <property type="term" value="C:membrane"/>
    <property type="evidence" value="ECO:0007669"/>
    <property type="project" value="InterPro"/>
</dbReference>
<dbReference type="OrthoDB" id="726732at2759"/>
<dbReference type="PANTHER" id="PTHR46145">
    <property type="entry name" value="HEPARANASE"/>
    <property type="match status" value="1"/>
</dbReference>
<dbReference type="PANTHER" id="PTHR46145:SF4">
    <property type="entry name" value="HEPARANASE"/>
    <property type="match status" value="1"/>
</dbReference>
<comment type="similarity">
    <text evidence="1">Belongs to the glycosyl hydrolase 79 family.</text>
</comment>
<evidence type="ECO:0000313" key="2">
    <source>
        <dbReference type="EMBL" id="KAJ7378812.1"/>
    </source>
</evidence>
<dbReference type="Pfam" id="PF03662">
    <property type="entry name" value="Glyco_hydro_79n"/>
    <property type="match status" value="1"/>
</dbReference>
<sequence>MGYLKRFLESGHTSIDAVTWHHYYVSALDCSLPQFIVPEVLDTLLHDFNEPDAVINQTAPNLPKWLGETASASGGGARGISDRFVAGFM</sequence>
<evidence type="ECO:0000256" key="1">
    <source>
        <dbReference type="ARBA" id="ARBA00009800"/>
    </source>
</evidence>
<keyword evidence="3" id="KW-1185">Reference proteome</keyword>
<dbReference type="Gene3D" id="3.20.20.80">
    <property type="entry name" value="Glycosidases"/>
    <property type="match status" value="1"/>
</dbReference>
<accession>A0A9W9ZBT4</accession>